<sequence>MTEEKVVTRKQVKAVRAKNDEGQENTETAKPQKPTRWVQIRLLPIWLRVLLVLLLVAGAVAGGLTVGYAILGGGDASDALKWETYQHILDIMNGTSK</sequence>
<keyword evidence="2" id="KW-0812">Transmembrane</keyword>
<evidence type="ECO:0000256" key="2">
    <source>
        <dbReference type="SAM" id="Phobius"/>
    </source>
</evidence>
<dbReference type="Pfam" id="PF11772">
    <property type="entry name" value="EpuA"/>
    <property type="match status" value="1"/>
</dbReference>
<keyword evidence="2" id="KW-0472">Membrane</keyword>
<accession>A0A264W2B1</accession>
<dbReference type="Proteomes" id="UP000217065">
    <property type="component" value="Unassembled WGS sequence"/>
</dbReference>
<organism evidence="3 4">
    <name type="scientific">Tetzosporium hominis</name>
    <dbReference type="NCBI Taxonomy" id="2020506"/>
    <lineage>
        <taxon>Bacteria</taxon>
        <taxon>Bacillati</taxon>
        <taxon>Bacillota</taxon>
        <taxon>Bacilli</taxon>
        <taxon>Bacillales</taxon>
        <taxon>Caryophanaceae</taxon>
        <taxon>Tetzosporium</taxon>
    </lineage>
</organism>
<proteinExistence type="predicted"/>
<dbReference type="EMBL" id="NOKQ01000220">
    <property type="protein sequence ID" value="OZS77720.1"/>
    <property type="molecule type" value="Genomic_DNA"/>
</dbReference>
<evidence type="ECO:0000256" key="1">
    <source>
        <dbReference type="SAM" id="MobiDB-lite"/>
    </source>
</evidence>
<protein>
    <recommendedName>
        <fullName evidence="5">Hydroxymyristoyl-ACP dehydratase</fullName>
    </recommendedName>
</protein>
<reference evidence="3 4" key="1">
    <citation type="submission" date="2017-07" db="EMBL/GenBank/DDBJ databases">
        <title>Tetzosporium hominis gen.nov. sp.nov.</title>
        <authorList>
            <person name="Tetz G."/>
            <person name="Tetz V."/>
        </authorList>
    </citation>
    <scope>NUCLEOTIDE SEQUENCE [LARGE SCALE GENOMIC DNA]</scope>
    <source>
        <strain evidence="3 4">VT-49</strain>
    </source>
</reference>
<dbReference type="AlphaFoldDB" id="A0A264W2B1"/>
<evidence type="ECO:0008006" key="5">
    <source>
        <dbReference type="Google" id="ProtNLM"/>
    </source>
</evidence>
<dbReference type="InterPro" id="IPR024596">
    <property type="entry name" value="RNApol_su_b/EpuA"/>
</dbReference>
<evidence type="ECO:0000313" key="4">
    <source>
        <dbReference type="Proteomes" id="UP000217065"/>
    </source>
</evidence>
<gene>
    <name evidence="3" type="ORF">CF394_10950</name>
</gene>
<keyword evidence="4" id="KW-1185">Reference proteome</keyword>
<feature type="region of interest" description="Disordered" evidence="1">
    <location>
        <begin position="1"/>
        <end position="31"/>
    </location>
</feature>
<feature type="transmembrane region" description="Helical" evidence="2">
    <location>
        <begin position="45"/>
        <end position="71"/>
    </location>
</feature>
<dbReference type="RefSeq" id="WP_094943652.1">
    <property type="nucleotide sequence ID" value="NZ_NOKQ01000220.1"/>
</dbReference>
<name>A0A264W2B1_9BACL</name>
<evidence type="ECO:0000313" key="3">
    <source>
        <dbReference type="EMBL" id="OZS77720.1"/>
    </source>
</evidence>
<comment type="caution">
    <text evidence="3">The sequence shown here is derived from an EMBL/GenBank/DDBJ whole genome shotgun (WGS) entry which is preliminary data.</text>
</comment>
<dbReference type="OrthoDB" id="2300232at2"/>
<keyword evidence="2" id="KW-1133">Transmembrane helix</keyword>